<gene>
    <name evidence="3" type="ORF">BKA12_000240</name>
</gene>
<dbReference type="RefSeq" id="WP_183640065.1">
    <property type="nucleotide sequence ID" value="NZ_JACHBL010000001.1"/>
</dbReference>
<evidence type="ECO:0000256" key="2">
    <source>
        <dbReference type="SAM" id="SignalP"/>
    </source>
</evidence>
<comment type="caution">
    <text evidence="3">The sequence shown here is derived from an EMBL/GenBank/DDBJ whole genome shotgun (WGS) entry which is preliminary data.</text>
</comment>
<dbReference type="Proteomes" id="UP000523863">
    <property type="component" value="Unassembled WGS sequence"/>
</dbReference>
<evidence type="ECO:0000313" key="3">
    <source>
        <dbReference type="EMBL" id="MBB5597160.1"/>
    </source>
</evidence>
<feature type="chain" id="PRO_5030541790" description="CBM2 domain-containing protein" evidence="2">
    <location>
        <begin position="22"/>
        <end position="247"/>
    </location>
</feature>
<keyword evidence="4" id="KW-1185">Reference proteome</keyword>
<name>A0A7W8Y9I3_9MICC</name>
<feature type="region of interest" description="Disordered" evidence="1">
    <location>
        <begin position="186"/>
        <end position="247"/>
    </location>
</feature>
<accession>A0A7W8Y9I3</accession>
<dbReference type="EMBL" id="JACHBL010000001">
    <property type="protein sequence ID" value="MBB5597160.1"/>
    <property type="molecule type" value="Genomic_DNA"/>
</dbReference>
<sequence length="247" mass="24840">MTEQNSRGVSRRSITKGVAWAAPVVAVATAAPFAAASHHEPPPPVSVAGKSCKTGGNSGTITKGFYGQFSVTNNTGASLTYTITSFLSAAQVLTNVQVMPITSTDWSGKSTTFTVPNGGTTTFLIRGSGHDSGNTSFTMNYTVVGFGDTFTAKLTYNSMDTCCNPAPLCPPGAYKAGAAPTTAAKQATTESSVAPTKEAAKTQAPTTQTAKTQAPATSAPATETKVAQAPASSAPATSAPASASASE</sequence>
<reference evidence="3 4" key="1">
    <citation type="submission" date="2020-08" db="EMBL/GenBank/DDBJ databases">
        <title>Sequencing the genomes of 1000 actinobacteria strains.</title>
        <authorList>
            <person name="Klenk H.-P."/>
        </authorList>
    </citation>
    <scope>NUCLEOTIDE SEQUENCE [LARGE SCALE GENOMIC DNA]</scope>
    <source>
        <strain evidence="3 4">DSM 23694</strain>
    </source>
</reference>
<protein>
    <recommendedName>
        <fullName evidence="5">CBM2 domain-containing protein</fullName>
    </recommendedName>
</protein>
<evidence type="ECO:0008006" key="5">
    <source>
        <dbReference type="Google" id="ProtNLM"/>
    </source>
</evidence>
<organism evidence="3 4">
    <name type="scientific">Neomicrococcus lactis</name>
    <dbReference type="NCBI Taxonomy" id="732241"/>
    <lineage>
        <taxon>Bacteria</taxon>
        <taxon>Bacillati</taxon>
        <taxon>Actinomycetota</taxon>
        <taxon>Actinomycetes</taxon>
        <taxon>Micrococcales</taxon>
        <taxon>Micrococcaceae</taxon>
        <taxon>Neomicrococcus</taxon>
    </lineage>
</organism>
<keyword evidence="2" id="KW-0732">Signal</keyword>
<dbReference type="InterPro" id="IPR006311">
    <property type="entry name" value="TAT_signal"/>
</dbReference>
<dbReference type="AlphaFoldDB" id="A0A7W8Y9I3"/>
<proteinExistence type="predicted"/>
<evidence type="ECO:0000256" key="1">
    <source>
        <dbReference type="SAM" id="MobiDB-lite"/>
    </source>
</evidence>
<dbReference type="PROSITE" id="PS51318">
    <property type="entry name" value="TAT"/>
    <property type="match status" value="1"/>
</dbReference>
<evidence type="ECO:0000313" key="4">
    <source>
        <dbReference type="Proteomes" id="UP000523863"/>
    </source>
</evidence>
<feature type="signal peptide" evidence="2">
    <location>
        <begin position="1"/>
        <end position="21"/>
    </location>
</feature>